<organism evidence="1 2">
    <name type="scientific">Nesidiocoris tenuis</name>
    <dbReference type="NCBI Taxonomy" id="355587"/>
    <lineage>
        <taxon>Eukaryota</taxon>
        <taxon>Metazoa</taxon>
        <taxon>Ecdysozoa</taxon>
        <taxon>Arthropoda</taxon>
        <taxon>Hexapoda</taxon>
        <taxon>Insecta</taxon>
        <taxon>Pterygota</taxon>
        <taxon>Neoptera</taxon>
        <taxon>Paraneoptera</taxon>
        <taxon>Hemiptera</taxon>
        <taxon>Heteroptera</taxon>
        <taxon>Panheteroptera</taxon>
        <taxon>Cimicomorpha</taxon>
        <taxon>Miridae</taxon>
        <taxon>Dicyphina</taxon>
        <taxon>Nesidiocoris</taxon>
    </lineage>
</organism>
<evidence type="ECO:0000313" key="1">
    <source>
        <dbReference type="EMBL" id="CAB0000590.1"/>
    </source>
</evidence>
<dbReference type="Proteomes" id="UP000479000">
    <property type="component" value="Unassembled WGS sequence"/>
</dbReference>
<proteinExistence type="predicted"/>
<dbReference type="AlphaFoldDB" id="A0A6H5GCK9"/>
<evidence type="ECO:0000313" key="2">
    <source>
        <dbReference type="Proteomes" id="UP000479000"/>
    </source>
</evidence>
<feature type="non-terminal residue" evidence="1">
    <location>
        <position position="1"/>
    </location>
</feature>
<gene>
    <name evidence="1" type="ORF">NTEN_LOCUS6377</name>
</gene>
<sequence length="56" mass="6333">NNVLKKYLPVSTTRIYISTSALQRKSAAFYTSRQRVKYICTGYLIDSEAADTGQIK</sequence>
<keyword evidence="2" id="KW-1185">Reference proteome</keyword>
<name>A0A6H5GCK9_9HEMI</name>
<reference evidence="1 2" key="1">
    <citation type="submission" date="2020-02" db="EMBL/GenBank/DDBJ databases">
        <authorList>
            <person name="Ferguson B K."/>
        </authorList>
    </citation>
    <scope>NUCLEOTIDE SEQUENCE [LARGE SCALE GENOMIC DNA]</scope>
</reference>
<dbReference type="EMBL" id="CADCXU010009629">
    <property type="protein sequence ID" value="CAB0000590.1"/>
    <property type="molecule type" value="Genomic_DNA"/>
</dbReference>
<protein>
    <submittedName>
        <fullName evidence="1">Uncharacterized protein</fullName>
    </submittedName>
</protein>
<accession>A0A6H5GCK9</accession>